<dbReference type="InterPro" id="IPR001932">
    <property type="entry name" value="PPM-type_phosphatase-like_dom"/>
</dbReference>
<dbReference type="SMART" id="SM00332">
    <property type="entry name" value="PP2Cc"/>
    <property type="match status" value="1"/>
</dbReference>
<dbReference type="PANTHER" id="PTHR47992">
    <property type="entry name" value="PROTEIN PHOSPHATASE"/>
    <property type="match status" value="1"/>
</dbReference>
<dbReference type="Pfam" id="PF00481">
    <property type="entry name" value="PP2C"/>
    <property type="match status" value="1"/>
</dbReference>
<evidence type="ECO:0000313" key="2">
    <source>
        <dbReference type="EMBL" id="KAF2531244.1"/>
    </source>
</evidence>
<reference evidence="2" key="1">
    <citation type="submission" date="2019-12" db="EMBL/GenBank/DDBJ databases">
        <title>Genome sequencing and annotation of Brassica cretica.</title>
        <authorList>
            <person name="Studholme D.J."/>
            <person name="Sarris P.F."/>
        </authorList>
    </citation>
    <scope>NUCLEOTIDE SEQUENCE</scope>
    <source>
        <strain evidence="2">PFS-102/07</strain>
        <tissue evidence="2">Leaf</tissue>
    </source>
</reference>
<sequence length="378" mass="41793">MGHCFSLPSSSSEIHEENEHGDGNAVVCYGDEFGLDHYRPVHRPGSVCSIQGTKAINQDNAILYLGYGTEEAELCGVFDGHGKNGHMVSKMVRNRLPSLLLTLKKELNEEPHACEEDEALKWEKAYFNAFRLIDRELMLQVFNCSFSGSTAVVAITQGYGTEDAELCGVFDGHGKNGHMVSKMVRNRLPSLLLIHRELMHQVFNCSFSGSTAVVAITQGDEHMIANLGDSRAVLGTMTEDGEICARFDDTYLLSCNVASEAERIRACKGRVHAMKVEPSSQRVWLPNQDIPGLAMSRAFGNFRLKDYGVIAVPEISHHRITSKDRFLVLASDGVWDMLSNDEVVSLIWNSGKTQDTAAKLVAEAAEATWKKKLKSKKI</sequence>
<organism evidence="2">
    <name type="scientific">Brassica cretica</name>
    <name type="common">Mustard</name>
    <dbReference type="NCBI Taxonomy" id="69181"/>
    <lineage>
        <taxon>Eukaryota</taxon>
        <taxon>Viridiplantae</taxon>
        <taxon>Streptophyta</taxon>
        <taxon>Embryophyta</taxon>
        <taxon>Tracheophyta</taxon>
        <taxon>Spermatophyta</taxon>
        <taxon>Magnoliopsida</taxon>
        <taxon>eudicotyledons</taxon>
        <taxon>Gunneridae</taxon>
        <taxon>Pentapetalae</taxon>
        <taxon>rosids</taxon>
        <taxon>malvids</taxon>
        <taxon>Brassicales</taxon>
        <taxon>Brassicaceae</taxon>
        <taxon>Brassiceae</taxon>
        <taxon>Brassica</taxon>
    </lineage>
</organism>
<protein>
    <recommendedName>
        <fullName evidence="1">PPM-type phosphatase domain-containing protein</fullName>
    </recommendedName>
</protein>
<dbReference type="InterPro" id="IPR036457">
    <property type="entry name" value="PPM-type-like_dom_sf"/>
</dbReference>
<dbReference type="PROSITE" id="PS51746">
    <property type="entry name" value="PPM_2"/>
    <property type="match status" value="1"/>
</dbReference>
<name>A0A8S9FDZ8_BRACR</name>
<dbReference type="EMBL" id="QGKY02002305">
    <property type="protein sequence ID" value="KAF2531244.1"/>
    <property type="molecule type" value="Genomic_DNA"/>
</dbReference>
<comment type="caution">
    <text evidence="2">The sequence shown here is derived from an EMBL/GenBank/DDBJ whole genome shotgun (WGS) entry which is preliminary data.</text>
</comment>
<dbReference type="GO" id="GO:0004722">
    <property type="term" value="F:protein serine/threonine phosphatase activity"/>
    <property type="evidence" value="ECO:0007669"/>
    <property type="project" value="InterPro"/>
</dbReference>
<dbReference type="CDD" id="cd00143">
    <property type="entry name" value="PP2Cc"/>
    <property type="match status" value="1"/>
</dbReference>
<gene>
    <name evidence="2" type="ORF">F2Q70_00032334</name>
</gene>
<proteinExistence type="predicted"/>
<dbReference type="InterPro" id="IPR015655">
    <property type="entry name" value="PP2C"/>
</dbReference>
<dbReference type="AlphaFoldDB" id="A0A8S9FDZ8"/>
<evidence type="ECO:0000259" key="1">
    <source>
        <dbReference type="PROSITE" id="PS51746"/>
    </source>
</evidence>
<dbReference type="Gene3D" id="3.60.40.10">
    <property type="entry name" value="PPM-type phosphatase domain"/>
    <property type="match status" value="2"/>
</dbReference>
<accession>A0A8S9FDZ8</accession>
<dbReference type="SUPFAM" id="SSF81606">
    <property type="entry name" value="PP2C-like"/>
    <property type="match status" value="2"/>
</dbReference>
<feature type="domain" description="PPM-type phosphatase" evidence="1">
    <location>
        <begin position="44"/>
        <end position="378"/>
    </location>
</feature>